<feature type="compositionally biased region" description="Basic and acidic residues" evidence="1">
    <location>
        <begin position="76"/>
        <end position="88"/>
    </location>
</feature>
<sequence>MEIGSVRPAVTGVTQPVPRAPAASEQSVRTDLPVQAAVTEAAKSEKNFLRSATEDDGSSRQGAIDVALNGTGNRKKTQEVKQDSVDREIEMDPETRALVFKKIDVQSGDVIEQVPEEAMLRMRQMIQSWGERGVGGGTATTPARTAAYDLTA</sequence>
<dbReference type="Proteomes" id="UP000294547">
    <property type="component" value="Unassembled WGS sequence"/>
</dbReference>
<evidence type="ECO:0000313" key="2">
    <source>
        <dbReference type="EMBL" id="TDP87644.1"/>
    </source>
</evidence>
<dbReference type="InterPro" id="IPR035924">
    <property type="entry name" value="FlaG-like_sf"/>
</dbReference>
<accession>A0A4R6RM60</accession>
<dbReference type="RefSeq" id="WP_126541631.1">
    <property type="nucleotide sequence ID" value="NZ_SNXY01000006.1"/>
</dbReference>
<feature type="region of interest" description="Disordered" evidence="1">
    <location>
        <begin position="1"/>
        <end position="31"/>
    </location>
</feature>
<feature type="region of interest" description="Disordered" evidence="1">
    <location>
        <begin position="132"/>
        <end position="152"/>
    </location>
</feature>
<dbReference type="EMBL" id="SNXY01000006">
    <property type="protein sequence ID" value="TDP87644.1"/>
    <property type="molecule type" value="Genomic_DNA"/>
</dbReference>
<evidence type="ECO:0000313" key="3">
    <source>
        <dbReference type="Proteomes" id="UP000294547"/>
    </source>
</evidence>
<protein>
    <recommendedName>
        <fullName evidence="4">Flagellar protein FlaG</fullName>
    </recommendedName>
</protein>
<evidence type="ECO:0000256" key="1">
    <source>
        <dbReference type="SAM" id="MobiDB-lite"/>
    </source>
</evidence>
<name>A0A4R6RM60_9HYPH</name>
<reference evidence="2 3" key="1">
    <citation type="submission" date="2019-03" db="EMBL/GenBank/DDBJ databases">
        <title>Genomic Encyclopedia of Type Strains, Phase IV (KMG-IV): sequencing the most valuable type-strain genomes for metagenomic binning, comparative biology and taxonomic classification.</title>
        <authorList>
            <person name="Goeker M."/>
        </authorList>
    </citation>
    <scope>NUCLEOTIDE SEQUENCE [LARGE SCALE GENOMIC DNA]</scope>
    <source>
        <strain evidence="2 3">DSM 102969</strain>
    </source>
</reference>
<feature type="compositionally biased region" description="Low complexity" evidence="1">
    <location>
        <begin position="139"/>
        <end position="152"/>
    </location>
</feature>
<dbReference type="OrthoDB" id="8457098at2"/>
<evidence type="ECO:0008006" key="4">
    <source>
        <dbReference type="Google" id="ProtNLM"/>
    </source>
</evidence>
<dbReference type="AlphaFoldDB" id="A0A4R6RM60"/>
<keyword evidence="3" id="KW-1185">Reference proteome</keyword>
<organism evidence="2 3">
    <name type="scientific">Oharaeibacter diazotrophicus</name>
    <dbReference type="NCBI Taxonomy" id="1920512"/>
    <lineage>
        <taxon>Bacteria</taxon>
        <taxon>Pseudomonadati</taxon>
        <taxon>Pseudomonadota</taxon>
        <taxon>Alphaproteobacteria</taxon>
        <taxon>Hyphomicrobiales</taxon>
        <taxon>Pleomorphomonadaceae</taxon>
        <taxon>Oharaeibacter</taxon>
    </lineage>
</organism>
<comment type="caution">
    <text evidence="2">The sequence shown here is derived from an EMBL/GenBank/DDBJ whole genome shotgun (WGS) entry which is preliminary data.</text>
</comment>
<dbReference type="SUPFAM" id="SSF160214">
    <property type="entry name" value="FlaG-like"/>
    <property type="match status" value="1"/>
</dbReference>
<gene>
    <name evidence="2" type="ORF">EDD54_1543</name>
</gene>
<feature type="region of interest" description="Disordered" evidence="1">
    <location>
        <begin position="47"/>
        <end position="88"/>
    </location>
</feature>
<proteinExistence type="predicted"/>
<dbReference type="Gene3D" id="3.30.160.170">
    <property type="entry name" value="FlaG-like"/>
    <property type="match status" value="1"/>
</dbReference>